<reference evidence="2 3" key="1">
    <citation type="submission" date="2015-03" db="EMBL/GenBank/DDBJ databases">
        <authorList>
            <person name="Hassan Y."/>
            <person name="Lepp D."/>
            <person name="Li X.-Z."/>
            <person name="Zhou T."/>
        </authorList>
    </citation>
    <scope>NUCLEOTIDE SEQUENCE [LARGE SCALE GENOMIC DNA]</scope>
    <source>
        <strain evidence="2 3">IPL18</strain>
    </source>
</reference>
<comment type="caution">
    <text evidence="2">The sequence shown here is derived from an EMBL/GenBank/DDBJ whole genome shotgun (WGS) entry which is preliminary data.</text>
</comment>
<keyword evidence="1" id="KW-0812">Transmembrane</keyword>
<proteinExistence type="predicted"/>
<gene>
    <name evidence="2" type="ORF">VE26_07575</name>
</gene>
<name>A0A0F5FLN2_9HYPH</name>
<evidence type="ECO:0000313" key="3">
    <source>
        <dbReference type="Proteomes" id="UP000033649"/>
    </source>
</evidence>
<dbReference type="EMBL" id="JZEY01000054">
    <property type="protein sequence ID" value="KKB09713.1"/>
    <property type="molecule type" value="Genomic_DNA"/>
</dbReference>
<feature type="transmembrane region" description="Helical" evidence="1">
    <location>
        <begin position="39"/>
        <end position="58"/>
    </location>
</feature>
<keyword evidence="3" id="KW-1185">Reference proteome</keyword>
<keyword evidence="1" id="KW-1133">Transmembrane helix</keyword>
<sequence>MAAHVACKFGIEDSLDSRGAGFATGGHDAMTKLGPLTRAIALAGLLFSTGAAFVPALAAPADIALIQSYIGEWRGRGVLIGATQESVVCRLTASQGNQDKVNYNARCTLAGNTLSVAGTMAYVEASKRFEAVMSSNVTFSGVAVGQKRGQSLIFNLRERDKDEQGKDLNISAQIVLSGDNINVVFEVVYVESGDSLRAEVPLTR</sequence>
<accession>A0A0F5FLN2</accession>
<protein>
    <recommendedName>
        <fullName evidence="4">THAP4-like heme-binding beta-barrel domain-containing protein</fullName>
    </recommendedName>
</protein>
<evidence type="ECO:0008006" key="4">
    <source>
        <dbReference type="Google" id="ProtNLM"/>
    </source>
</evidence>
<evidence type="ECO:0000256" key="1">
    <source>
        <dbReference type="SAM" id="Phobius"/>
    </source>
</evidence>
<dbReference type="Proteomes" id="UP000033649">
    <property type="component" value="Unassembled WGS sequence"/>
</dbReference>
<keyword evidence="1" id="KW-0472">Membrane</keyword>
<dbReference type="AlphaFoldDB" id="A0A0F5FLN2"/>
<dbReference type="STRING" id="429727.VE26_07575"/>
<organism evidence="2 3">
    <name type="scientific">Devosia chinhatensis</name>
    <dbReference type="NCBI Taxonomy" id="429727"/>
    <lineage>
        <taxon>Bacteria</taxon>
        <taxon>Pseudomonadati</taxon>
        <taxon>Pseudomonadota</taxon>
        <taxon>Alphaproteobacteria</taxon>
        <taxon>Hyphomicrobiales</taxon>
        <taxon>Devosiaceae</taxon>
        <taxon>Devosia</taxon>
    </lineage>
</organism>
<evidence type="ECO:0000313" key="2">
    <source>
        <dbReference type="EMBL" id="KKB09713.1"/>
    </source>
</evidence>
<dbReference type="PATRIC" id="fig|429727.3.peg.1570"/>